<reference evidence="1 2" key="1">
    <citation type="submission" date="2019-02" db="EMBL/GenBank/DDBJ databases">
        <title>Deep-cultivation of Planctomycetes and their phenomic and genomic characterization uncovers novel biology.</title>
        <authorList>
            <person name="Wiegand S."/>
            <person name="Jogler M."/>
            <person name="Boedeker C."/>
            <person name="Pinto D."/>
            <person name="Vollmers J."/>
            <person name="Rivas-Marin E."/>
            <person name="Kohn T."/>
            <person name="Peeters S.H."/>
            <person name="Heuer A."/>
            <person name="Rast P."/>
            <person name="Oberbeckmann S."/>
            <person name="Bunk B."/>
            <person name="Jeske O."/>
            <person name="Meyerdierks A."/>
            <person name="Storesund J.E."/>
            <person name="Kallscheuer N."/>
            <person name="Luecker S."/>
            <person name="Lage O.M."/>
            <person name="Pohl T."/>
            <person name="Merkel B.J."/>
            <person name="Hornburger P."/>
            <person name="Mueller R.-W."/>
            <person name="Bruemmer F."/>
            <person name="Labrenz M."/>
            <person name="Spormann A.M."/>
            <person name="Op Den Camp H."/>
            <person name="Overmann J."/>
            <person name="Amann R."/>
            <person name="Jetten M.S.M."/>
            <person name="Mascher T."/>
            <person name="Medema M.H."/>
            <person name="Devos D.P."/>
            <person name="Kaster A.-K."/>
            <person name="Ovreas L."/>
            <person name="Rohde M."/>
            <person name="Galperin M.Y."/>
            <person name="Jogler C."/>
        </authorList>
    </citation>
    <scope>NUCLEOTIDE SEQUENCE [LARGE SCALE GENOMIC DNA]</scope>
    <source>
        <strain evidence="1 2">KOR42</strain>
    </source>
</reference>
<keyword evidence="2" id="KW-1185">Reference proteome</keyword>
<organism evidence="1 2">
    <name type="scientific">Thalassoglobus neptunius</name>
    <dbReference type="NCBI Taxonomy" id="1938619"/>
    <lineage>
        <taxon>Bacteria</taxon>
        <taxon>Pseudomonadati</taxon>
        <taxon>Planctomycetota</taxon>
        <taxon>Planctomycetia</taxon>
        <taxon>Planctomycetales</taxon>
        <taxon>Planctomycetaceae</taxon>
        <taxon>Thalassoglobus</taxon>
    </lineage>
</organism>
<dbReference type="EMBL" id="SIHI01000005">
    <property type="protein sequence ID" value="TWT55268.1"/>
    <property type="molecule type" value="Genomic_DNA"/>
</dbReference>
<evidence type="ECO:0000313" key="2">
    <source>
        <dbReference type="Proteomes" id="UP000317243"/>
    </source>
</evidence>
<dbReference type="Proteomes" id="UP000317243">
    <property type="component" value="Unassembled WGS sequence"/>
</dbReference>
<protein>
    <submittedName>
        <fullName evidence="1">Uncharacterized protein</fullName>
    </submittedName>
</protein>
<gene>
    <name evidence="1" type="ORF">KOR42_28950</name>
</gene>
<comment type="caution">
    <text evidence="1">The sequence shown here is derived from an EMBL/GenBank/DDBJ whole genome shotgun (WGS) entry which is preliminary data.</text>
</comment>
<accession>A0A5C5WXD3</accession>
<sequence length="424" mass="48879">MNRKRSDTRLIAIQAFVLIAFGTAYVISGSPNRKIVHEQILKQTSSVDVPIEREFPNRISPLYDRPDWVSDEELASVLERIVPRFGREQMKPNFIEHALRTWSVRAEFQDPEALSGQDMLLFLTDHNAFLESWGKSIRPLLEEKPSGVRIRWGADKCASYHHDHLLASLTEAGVSIDTPVYGPSRRGDTIRDVIQEALYDFRLDEREVEWTSMAFGLWIPPVRSWEGGDGREYSFDLIAKRLMRGHKRYGVCSGTHRVYSLVLLLRIDEETEILSEPTRNDVWQFLSRTRDMLIASQFEDGSWPSNWPDGETAVVDPLDEPIYQKIISTGHHLEWQSIAPKELLLSDDQLQRAVDWIIRTTLDMSDEQIATRYTFFTHVGSALANWRNVPPDEFWKEWEIEHPYVPEASATEPLQESDSSGILN</sequence>
<dbReference type="RefSeq" id="WP_231740922.1">
    <property type="nucleotide sequence ID" value="NZ_SIHI01000005.1"/>
</dbReference>
<proteinExistence type="predicted"/>
<dbReference type="AlphaFoldDB" id="A0A5C5WXD3"/>
<name>A0A5C5WXD3_9PLAN</name>
<evidence type="ECO:0000313" key="1">
    <source>
        <dbReference type="EMBL" id="TWT55268.1"/>
    </source>
</evidence>